<evidence type="ECO:0000259" key="1">
    <source>
        <dbReference type="Pfam" id="PF04149"/>
    </source>
</evidence>
<dbReference type="EMBL" id="BAAAUV010000002">
    <property type="protein sequence ID" value="GAA3195959.1"/>
    <property type="molecule type" value="Genomic_DNA"/>
</dbReference>
<organism evidence="2 3">
    <name type="scientific">Actinocorallia longicatena</name>
    <dbReference type="NCBI Taxonomy" id="111803"/>
    <lineage>
        <taxon>Bacteria</taxon>
        <taxon>Bacillati</taxon>
        <taxon>Actinomycetota</taxon>
        <taxon>Actinomycetes</taxon>
        <taxon>Streptosporangiales</taxon>
        <taxon>Thermomonosporaceae</taxon>
        <taxon>Actinocorallia</taxon>
    </lineage>
</organism>
<accession>A0ABP6Q0U9</accession>
<gene>
    <name evidence="2" type="ORF">GCM10010468_06320</name>
</gene>
<protein>
    <recommendedName>
        <fullName evidence="1">DUF397 domain-containing protein</fullName>
    </recommendedName>
</protein>
<comment type="caution">
    <text evidence="2">The sequence shown here is derived from an EMBL/GenBank/DDBJ whole genome shotgun (WGS) entry which is preliminary data.</text>
</comment>
<evidence type="ECO:0000313" key="3">
    <source>
        <dbReference type="Proteomes" id="UP001501237"/>
    </source>
</evidence>
<evidence type="ECO:0000313" key="2">
    <source>
        <dbReference type="EMBL" id="GAA3195959.1"/>
    </source>
</evidence>
<sequence>MTTPSRLTTPWRRSSHSGAQNCVEIAAGAAIYLRDGKNPDGAVLRVERHVWVLLRRGLS</sequence>
<dbReference type="Proteomes" id="UP001501237">
    <property type="component" value="Unassembled WGS sequence"/>
</dbReference>
<dbReference type="RefSeq" id="WP_344821902.1">
    <property type="nucleotide sequence ID" value="NZ_BAAAUV010000002.1"/>
</dbReference>
<dbReference type="Pfam" id="PF04149">
    <property type="entry name" value="DUF397"/>
    <property type="match status" value="1"/>
</dbReference>
<reference evidence="3" key="1">
    <citation type="journal article" date="2019" name="Int. J. Syst. Evol. Microbiol.">
        <title>The Global Catalogue of Microorganisms (GCM) 10K type strain sequencing project: providing services to taxonomists for standard genome sequencing and annotation.</title>
        <authorList>
            <consortium name="The Broad Institute Genomics Platform"/>
            <consortium name="The Broad Institute Genome Sequencing Center for Infectious Disease"/>
            <person name="Wu L."/>
            <person name="Ma J."/>
        </authorList>
    </citation>
    <scope>NUCLEOTIDE SEQUENCE [LARGE SCALE GENOMIC DNA]</scope>
    <source>
        <strain evidence="3">JCM 9377</strain>
    </source>
</reference>
<name>A0ABP6Q0U9_9ACTN</name>
<feature type="domain" description="DUF397" evidence="1">
    <location>
        <begin position="10"/>
        <end position="53"/>
    </location>
</feature>
<keyword evidence="3" id="KW-1185">Reference proteome</keyword>
<proteinExistence type="predicted"/>
<dbReference type="InterPro" id="IPR007278">
    <property type="entry name" value="DUF397"/>
</dbReference>